<feature type="transmembrane region" description="Helical" evidence="1">
    <location>
        <begin position="43"/>
        <end position="65"/>
    </location>
</feature>
<reference evidence="2" key="2">
    <citation type="journal article" date="2015" name="Fish Shellfish Immunol.">
        <title>Early steps in the European eel (Anguilla anguilla)-Vibrio vulnificus interaction in the gills: Role of the RtxA13 toxin.</title>
        <authorList>
            <person name="Callol A."/>
            <person name="Pajuelo D."/>
            <person name="Ebbesson L."/>
            <person name="Teles M."/>
            <person name="MacKenzie S."/>
            <person name="Amaro C."/>
        </authorList>
    </citation>
    <scope>NUCLEOTIDE SEQUENCE</scope>
</reference>
<reference evidence="2" key="1">
    <citation type="submission" date="2014-11" db="EMBL/GenBank/DDBJ databases">
        <authorList>
            <person name="Amaro Gonzalez C."/>
        </authorList>
    </citation>
    <scope>NUCLEOTIDE SEQUENCE</scope>
</reference>
<sequence>MKTASVGSSAIKMWSQEKQVKKIALLHILFYCDINCRLVECRLFLYIFLFFFVVSFCLLFISSLARK</sequence>
<name>A0A0E9XG56_ANGAN</name>
<dbReference type="EMBL" id="GBXM01007772">
    <property type="protein sequence ID" value="JAI00806.1"/>
    <property type="molecule type" value="Transcribed_RNA"/>
</dbReference>
<organism evidence="2">
    <name type="scientific">Anguilla anguilla</name>
    <name type="common">European freshwater eel</name>
    <name type="synonym">Muraena anguilla</name>
    <dbReference type="NCBI Taxonomy" id="7936"/>
    <lineage>
        <taxon>Eukaryota</taxon>
        <taxon>Metazoa</taxon>
        <taxon>Chordata</taxon>
        <taxon>Craniata</taxon>
        <taxon>Vertebrata</taxon>
        <taxon>Euteleostomi</taxon>
        <taxon>Actinopterygii</taxon>
        <taxon>Neopterygii</taxon>
        <taxon>Teleostei</taxon>
        <taxon>Anguilliformes</taxon>
        <taxon>Anguillidae</taxon>
        <taxon>Anguilla</taxon>
    </lineage>
</organism>
<evidence type="ECO:0000256" key="1">
    <source>
        <dbReference type="SAM" id="Phobius"/>
    </source>
</evidence>
<accession>A0A0E9XG56</accession>
<evidence type="ECO:0000313" key="2">
    <source>
        <dbReference type="EMBL" id="JAI00806.1"/>
    </source>
</evidence>
<keyword evidence="1" id="KW-0812">Transmembrane</keyword>
<keyword evidence="1" id="KW-0472">Membrane</keyword>
<dbReference type="AlphaFoldDB" id="A0A0E9XG56"/>
<keyword evidence="1" id="KW-1133">Transmembrane helix</keyword>
<protein>
    <submittedName>
        <fullName evidence="2">Uncharacterized protein</fullName>
    </submittedName>
</protein>
<proteinExistence type="predicted"/>